<comment type="pathway">
    <text evidence="2 11">Amino-acid biosynthesis; L-histidine biosynthesis; L-histidine from 5-phospho-alpha-D-ribose 1-diphosphate: step 7/9.</text>
</comment>
<dbReference type="Gene3D" id="3.40.640.10">
    <property type="entry name" value="Type I PLP-dependent aspartate aminotransferase-like (Major domain)"/>
    <property type="match status" value="1"/>
</dbReference>
<accession>A0A7T0G121</accession>
<dbReference type="InterPro" id="IPR015421">
    <property type="entry name" value="PyrdxlP-dep_Trfase_major"/>
</dbReference>
<dbReference type="NCBIfam" id="TIGR01141">
    <property type="entry name" value="hisC"/>
    <property type="match status" value="1"/>
</dbReference>
<dbReference type="InterPro" id="IPR015424">
    <property type="entry name" value="PyrdxlP-dep_Trfase"/>
</dbReference>
<comment type="cofactor">
    <cofactor evidence="1 11">
        <name>pyridoxal 5'-phosphate</name>
        <dbReference type="ChEBI" id="CHEBI:597326"/>
    </cofactor>
</comment>
<protein>
    <recommendedName>
        <fullName evidence="11">Histidinol-phosphate aminotransferase</fullName>
        <ecNumber evidence="11">2.6.1.9</ecNumber>
    </recommendedName>
    <alternativeName>
        <fullName evidence="11">Imidazole acetol-phosphate transaminase</fullName>
    </alternativeName>
</protein>
<evidence type="ECO:0000256" key="6">
    <source>
        <dbReference type="ARBA" id="ARBA00022605"/>
    </source>
</evidence>
<keyword evidence="8 11" id="KW-0663">Pyridoxal phosphate</keyword>
<evidence type="ECO:0000313" key="14">
    <source>
        <dbReference type="Proteomes" id="UP000594688"/>
    </source>
</evidence>
<evidence type="ECO:0000313" key="13">
    <source>
        <dbReference type="EMBL" id="QPJ63125.1"/>
    </source>
</evidence>
<name>A0A7T0G121_9BACT</name>
<evidence type="ECO:0000256" key="10">
    <source>
        <dbReference type="ARBA" id="ARBA00047481"/>
    </source>
</evidence>
<feature type="modified residue" description="N6-(pyridoxal phosphate)lysine" evidence="11">
    <location>
        <position position="217"/>
    </location>
</feature>
<evidence type="ECO:0000256" key="4">
    <source>
        <dbReference type="ARBA" id="ARBA00011738"/>
    </source>
</evidence>
<evidence type="ECO:0000256" key="9">
    <source>
        <dbReference type="ARBA" id="ARBA00023102"/>
    </source>
</evidence>
<evidence type="ECO:0000256" key="11">
    <source>
        <dbReference type="HAMAP-Rule" id="MF_01023"/>
    </source>
</evidence>
<feature type="domain" description="Aminotransferase class I/classII large" evidence="12">
    <location>
        <begin position="29"/>
        <end position="345"/>
    </location>
</feature>
<keyword evidence="7 11" id="KW-0808">Transferase</keyword>
<dbReference type="Gene3D" id="3.90.1150.10">
    <property type="entry name" value="Aspartate Aminotransferase, domain 1"/>
    <property type="match status" value="1"/>
</dbReference>
<dbReference type="UniPathway" id="UPA00031">
    <property type="reaction ID" value="UER00012"/>
</dbReference>
<dbReference type="GO" id="GO:0030170">
    <property type="term" value="F:pyridoxal phosphate binding"/>
    <property type="evidence" value="ECO:0007669"/>
    <property type="project" value="InterPro"/>
</dbReference>
<dbReference type="KEGG" id="nli:G3M70_15070"/>
<evidence type="ECO:0000256" key="1">
    <source>
        <dbReference type="ARBA" id="ARBA00001933"/>
    </source>
</evidence>
<comment type="similarity">
    <text evidence="3 11">Belongs to the class-II pyridoxal-phosphate-dependent aminotransferase family. Histidinol-phosphate aminotransferase subfamily.</text>
</comment>
<keyword evidence="6 11" id="KW-0028">Amino-acid biosynthesis</keyword>
<dbReference type="PANTHER" id="PTHR42885:SF2">
    <property type="entry name" value="HISTIDINOL-PHOSPHATE AMINOTRANSFERASE"/>
    <property type="match status" value="1"/>
</dbReference>
<dbReference type="SUPFAM" id="SSF53383">
    <property type="entry name" value="PLP-dependent transferases"/>
    <property type="match status" value="1"/>
</dbReference>
<comment type="subunit">
    <text evidence="4 11">Homodimer.</text>
</comment>
<dbReference type="GO" id="GO:0000105">
    <property type="term" value="P:L-histidine biosynthetic process"/>
    <property type="evidence" value="ECO:0007669"/>
    <property type="project" value="UniProtKB-UniRule"/>
</dbReference>
<evidence type="ECO:0000256" key="5">
    <source>
        <dbReference type="ARBA" id="ARBA00022576"/>
    </source>
</evidence>
<proteinExistence type="inferred from homology"/>
<reference evidence="13 14" key="1">
    <citation type="submission" date="2020-02" db="EMBL/GenBank/DDBJ databases">
        <title>Genomic and physiological characterization of two novel Nitrospinaceae genera.</title>
        <authorList>
            <person name="Mueller A.J."/>
            <person name="Jung M.-Y."/>
            <person name="Strachan C.R."/>
            <person name="Herbold C.W."/>
            <person name="Kirkegaard R.H."/>
            <person name="Daims H."/>
        </authorList>
    </citation>
    <scope>NUCLEOTIDE SEQUENCE [LARGE SCALE GENOMIC DNA]</scope>
    <source>
        <strain evidence="13">EB</strain>
    </source>
</reference>
<dbReference type="AlphaFoldDB" id="A0A7T0G121"/>
<dbReference type="PANTHER" id="PTHR42885">
    <property type="entry name" value="HISTIDINOL-PHOSPHATE AMINOTRANSFERASE-RELATED"/>
    <property type="match status" value="1"/>
</dbReference>
<dbReference type="Pfam" id="PF00155">
    <property type="entry name" value="Aminotran_1_2"/>
    <property type="match status" value="1"/>
</dbReference>
<dbReference type="HAMAP" id="MF_01023">
    <property type="entry name" value="HisC_aminotrans_2"/>
    <property type="match status" value="1"/>
</dbReference>
<dbReference type="EMBL" id="CP048685">
    <property type="protein sequence ID" value="QPJ63125.1"/>
    <property type="molecule type" value="Genomic_DNA"/>
</dbReference>
<evidence type="ECO:0000256" key="7">
    <source>
        <dbReference type="ARBA" id="ARBA00022679"/>
    </source>
</evidence>
<evidence type="ECO:0000256" key="8">
    <source>
        <dbReference type="ARBA" id="ARBA00022898"/>
    </source>
</evidence>
<evidence type="ECO:0000256" key="3">
    <source>
        <dbReference type="ARBA" id="ARBA00007970"/>
    </source>
</evidence>
<dbReference type="GO" id="GO:0004400">
    <property type="term" value="F:histidinol-phosphate transaminase activity"/>
    <property type="evidence" value="ECO:0007669"/>
    <property type="project" value="UniProtKB-UniRule"/>
</dbReference>
<gene>
    <name evidence="11 13" type="primary">hisC</name>
    <name evidence="13" type="ORF">G3M70_15070</name>
</gene>
<dbReference type="CDD" id="cd00609">
    <property type="entry name" value="AAT_like"/>
    <property type="match status" value="1"/>
</dbReference>
<comment type="catalytic activity">
    <reaction evidence="10 11">
        <text>L-histidinol phosphate + 2-oxoglutarate = 3-(imidazol-4-yl)-2-oxopropyl phosphate + L-glutamate</text>
        <dbReference type="Rhea" id="RHEA:23744"/>
        <dbReference type="ChEBI" id="CHEBI:16810"/>
        <dbReference type="ChEBI" id="CHEBI:29985"/>
        <dbReference type="ChEBI" id="CHEBI:57766"/>
        <dbReference type="ChEBI" id="CHEBI:57980"/>
        <dbReference type="EC" id="2.6.1.9"/>
    </reaction>
</comment>
<keyword evidence="5 11" id="KW-0032">Aminotransferase</keyword>
<sequence>MARIDLQTKVCERVKALKAYHVDNYDAEIKLHANENSHSLPPAVVEQFGNRLRELDLNRYPDPDCADLKKTLARQLNINHNQLTIGNGSDELIQILIQIFCDPGDALAIPDPTFAMYNIIAKGLGVRPIPYSLNEHWDLEAKPFLDSIRDQKVRLIFFSYPNNPTGNCFNKNEIQKVIEEFDGIVVLDEAYYDFARLSFIEQLSNHNNLIVLRSLSKIGLAGLRVGYGIATPEIIQEIDKIRLPYNSNMLSQEFSDIVLSQFELVKEQINEIIEERERIRQSLSEIEGVTSYKSDANFILFQTEKSSRDVFNELAKRGILIRDLGAHPRLKNCLRVTIGTRDENNFFLKELKAISQTA</sequence>
<dbReference type="Proteomes" id="UP000594688">
    <property type="component" value="Chromosome"/>
</dbReference>
<keyword evidence="9 11" id="KW-0368">Histidine biosynthesis</keyword>
<dbReference type="EC" id="2.6.1.9" evidence="11"/>
<dbReference type="InterPro" id="IPR005861">
    <property type="entry name" value="HisP_aminotrans"/>
</dbReference>
<dbReference type="InterPro" id="IPR004839">
    <property type="entry name" value="Aminotransferase_I/II_large"/>
</dbReference>
<evidence type="ECO:0000256" key="2">
    <source>
        <dbReference type="ARBA" id="ARBA00005011"/>
    </source>
</evidence>
<dbReference type="InterPro" id="IPR015422">
    <property type="entry name" value="PyrdxlP-dep_Trfase_small"/>
</dbReference>
<organism evidence="13 14">
    <name type="scientific">Candidatus Nitronauta litoralis</name>
    <dbReference type="NCBI Taxonomy" id="2705533"/>
    <lineage>
        <taxon>Bacteria</taxon>
        <taxon>Pseudomonadati</taxon>
        <taxon>Nitrospinota/Tectimicrobiota group</taxon>
        <taxon>Nitrospinota</taxon>
        <taxon>Nitrospinia</taxon>
        <taxon>Nitrospinales</taxon>
        <taxon>Nitrospinaceae</taxon>
        <taxon>Candidatus Nitronauta</taxon>
    </lineage>
</organism>
<evidence type="ECO:0000259" key="12">
    <source>
        <dbReference type="Pfam" id="PF00155"/>
    </source>
</evidence>